<dbReference type="EMBL" id="LSYV01000038">
    <property type="protein sequence ID" value="KXZ47138.1"/>
    <property type="molecule type" value="Genomic_DNA"/>
</dbReference>
<name>A0A150GBD5_GONPE</name>
<keyword evidence="2" id="KW-1185">Reference proteome</keyword>
<protein>
    <submittedName>
        <fullName evidence="1">Uncharacterized protein</fullName>
    </submittedName>
</protein>
<evidence type="ECO:0000313" key="2">
    <source>
        <dbReference type="Proteomes" id="UP000075714"/>
    </source>
</evidence>
<reference evidence="2" key="1">
    <citation type="journal article" date="2016" name="Nat. Commun.">
        <title>The Gonium pectorale genome demonstrates co-option of cell cycle regulation during the evolution of multicellularity.</title>
        <authorList>
            <person name="Hanschen E.R."/>
            <person name="Marriage T.N."/>
            <person name="Ferris P.J."/>
            <person name="Hamaji T."/>
            <person name="Toyoda A."/>
            <person name="Fujiyama A."/>
            <person name="Neme R."/>
            <person name="Noguchi H."/>
            <person name="Minakuchi Y."/>
            <person name="Suzuki M."/>
            <person name="Kawai-Toyooka H."/>
            <person name="Smith D.R."/>
            <person name="Sparks H."/>
            <person name="Anderson J."/>
            <person name="Bakaric R."/>
            <person name="Luria V."/>
            <person name="Karger A."/>
            <person name="Kirschner M.W."/>
            <person name="Durand P.M."/>
            <person name="Michod R.E."/>
            <person name="Nozaki H."/>
            <person name="Olson B.J."/>
        </authorList>
    </citation>
    <scope>NUCLEOTIDE SEQUENCE [LARGE SCALE GENOMIC DNA]</scope>
    <source>
        <strain evidence="2">NIES-2863</strain>
    </source>
</reference>
<dbReference type="AlphaFoldDB" id="A0A150GBD5"/>
<dbReference type="Proteomes" id="UP000075714">
    <property type="component" value="Unassembled WGS sequence"/>
</dbReference>
<comment type="caution">
    <text evidence="1">The sequence shown here is derived from an EMBL/GenBank/DDBJ whole genome shotgun (WGS) entry which is preliminary data.</text>
</comment>
<proteinExistence type="predicted"/>
<sequence length="130" mass="15075">MRISLLSRLGVAPGKYRIVWRLRILPDSNICLEQPLQFRVEFQEPQPADANNQNNTPEFGPKLMDRDAVLNVYKGKDWFNYEAVTFNTLDSLRTYNVLTIMEEKTGNWKWGLMVKEILLIRIDADDSGQA</sequence>
<gene>
    <name evidence="1" type="ORF">GPECTOR_37g143</name>
</gene>
<organism evidence="1 2">
    <name type="scientific">Gonium pectorale</name>
    <name type="common">Green alga</name>
    <dbReference type="NCBI Taxonomy" id="33097"/>
    <lineage>
        <taxon>Eukaryota</taxon>
        <taxon>Viridiplantae</taxon>
        <taxon>Chlorophyta</taxon>
        <taxon>core chlorophytes</taxon>
        <taxon>Chlorophyceae</taxon>
        <taxon>CS clade</taxon>
        <taxon>Chlamydomonadales</taxon>
        <taxon>Volvocaceae</taxon>
        <taxon>Gonium</taxon>
    </lineage>
</organism>
<accession>A0A150GBD5</accession>
<evidence type="ECO:0000313" key="1">
    <source>
        <dbReference type="EMBL" id="KXZ47138.1"/>
    </source>
</evidence>